<feature type="coiled-coil region" evidence="1">
    <location>
        <begin position="197"/>
        <end position="224"/>
    </location>
</feature>
<keyword evidence="1" id="KW-0175">Coiled coil</keyword>
<reference evidence="4" key="1">
    <citation type="journal article" date="2016" name="Genome Biol. Evol.">
        <title>Comparative 'omics' of the Fusarium fujikuroi species complex highlights differences in genetic potential and metabolite synthesis.</title>
        <authorList>
            <person name="Niehaus E.-M."/>
            <person name="Muensterkoetter M."/>
            <person name="Proctor R.H."/>
            <person name="Brown D.W."/>
            <person name="Sharon A."/>
            <person name="Idan Y."/>
            <person name="Oren-Young L."/>
            <person name="Sieber C.M."/>
            <person name="Novak O."/>
            <person name="Pencik A."/>
            <person name="Tarkowska D."/>
            <person name="Hromadova K."/>
            <person name="Freeman S."/>
            <person name="Maymon M."/>
            <person name="Elazar M."/>
            <person name="Youssef S.A."/>
            <person name="El-Shabrawy E.S.M."/>
            <person name="Shalaby A.B.A."/>
            <person name="Houterman P."/>
            <person name="Brock N.L."/>
            <person name="Burkhardt I."/>
            <person name="Tsavkelova E.A."/>
            <person name="Dickschat J.S."/>
            <person name="Galuszka P."/>
            <person name="Gueldener U."/>
            <person name="Tudzynski B."/>
        </authorList>
    </citation>
    <scope>NUCLEOTIDE SEQUENCE [LARGE SCALE GENOMIC DNA]</scope>
    <source>
        <strain evidence="4">ET1</strain>
    </source>
</reference>
<dbReference type="Proteomes" id="UP000183971">
    <property type="component" value="Unassembled WGS sequence"/>
</dbReference>
<dbReference type="EMBL" id="FJOF01000017">
    <property type="protein sequence ID" value="CZR49465.1"/>
    <property type="molecule type" value="Genomic_DNA"/>
</dbReference>
<dbReference type="GeneID" id="42060680"/>
<organism evidence="3 4">
    <name type="scientific">Fusarium proliferatum (strain ET1)</name>
    <name type="common">Orchid endophyte fungus</name>
    <dbReference type="NCBI Taxonomy" id="1227346"/>
    <lineage>
        <taxon>Eukaryota</taxon>
        <taxon>Fungi</taxon>
        <taxon>Dikarya</taxon>
        <taxon>Ascomycota</taxon>
        <taxon>Pezizomycotina</taxon>
        <taxon>Sordariomycetes</taxon>
        <taxon>Hypocreomycetidae</taxon>
        <taxon>Hypocreales</taxon>
        <taxon>Nectriaceae</taxon>
        <taxon>Fusarium</taxon>
        <taxon>Fusarium fujikuroi species complex</taxon>
    </lineage>
</organism>
<accession>A0A1L7WA58</accession>
<feature type="compositionally biased region" description="Basic and acidic residues" evidence="2">
    <location>
        <begin position="61"/>
        <end position="84"/>
    </location>
</feature>
<feature type="compositionally biased region" description="Basic and acidic residues" evidence="2">
    <location>
        <begin position="93"/>
        <end position="107"/>
    </location>
</feature>
<evidence type="ECO:0000313" key="3">
    <source>
        <dbReference type="EMBL" id="CZR49465.1"/>
    </source>
</evidence>
<dbReference type="AlphaFoldDB" id="A0A1L7WA58"/>
<evidence type="ECO:0000256" key="1">
    <source>
        <dbReference type="SAM" id="Coils"/>
    </source>
</evidence>
<feature type="compositionally biased region" description="Acidic residues" evidence="2">
    <location>
        <begin position="108"/>
        <end position="117"/>
    </location>
</feature>
<dbReference type="RefSeq" id="XP_031089966.1">
    <property type="nucleotide sequence ID" value="XM_031224737.1"/>
</dbReference>
<sequence length="258" mass="28468">MYHSTEAQHDPLLIFNQISARFFTTSSSGSPRSPRRGRYPSIELEGGSTSTLTPTPKRPRSSAEDRPGTSKIPRTDDPECEDTHALSQGNQSDDGRHKNHQPDHDELLSDDELSSDDETYSAIAISDPPSPQPYITRLESEGSPTSTATLPGPSAVTATYAETALSKVDESLHYTLKSIQDVRTELERNEKPLRCRLSTSLRKVESLEAELERIADELGKIRVSLPAFHSLLLIETRSISPSSSIMKGQMPTKRPLKS</sequence>
<keyword evidence="4" id="KW-1185">Reference proteome</keyword>
<evidence type="ECO:0000256" key="2">
    <source>
        <dbReference type="SAM" id="MobiDB-lite"/>
    </source>
</evidence>
<gene>
    <name evidence="3" type="ORF">FPRO_15825</name>
</gene>
<protein>
    <submittedName>
        <fullName evidence="3">Uncharacterized protein</fullName>
    </submittedName>
</protein>
<dbReference type="VEuPathDB" id="FungiDB:FPRO_15825"/>
<name>A0A1L7WA58_FUSPR</name>
<comment type="caution">
    <text evidence="3">The sequence shown here is derived from an EMBL/GenBank/DDBJ whole genome shotgun (WGS) entry which is preliminary data.</text>
</comment>
<proteinExistence type="predicted"/>
<evidence type="ECO:0000313" key="4">
    <source>
        <dbReference type="Proteomes" id="UP000183971"/>
    </source>
</evidence>
<feature type="region of interest" description="Disordered" evidence="2">
    <location>
        <begin position="24"/>
        <end position="117"/>
    </location>
</feature>